<dbReference type="AlphaFoldDB" id="A0A9W6ID42"/>
<dbReference type="Pfam" id="PF03995">
    <property type="entry name" value="Inhibitor_I36"/>
    <property type="match status" value="1"/>
</dbReference>
<dbReference type="RefSeq" id="WP_271223726.1">
    <property type="nucleotide sequence ID" value="NZ_BSEV01000076.1"/>
</dbReference>
<evidence type="ECO:0000313" key="2">
    <source>
        <dbReference type="EMBL" id="GLK15503.1"/>
    </source>
</evidence>
<comment type="caution">
    <text evidence="2">The sequence shown here is derived from an EMBL/GenBank/DDBJ whole genome shotgun (WGS) entry which is preliminary data.</text>
</comment>
<proteinExistence type="predicted"/>
<feature type="signal peptide" evidence="1">
    <location>
        <begin position="1"/>
        <end position="22"/>
    </location>
</feature>
<gene>
    <name evidence="2" type="ORF">GCM10017600_89210</name>
</gene>
<name>A0A9W6ID42_9ACTN</name>
<evidence type="ECO:0000256" key="1">
    <source>
        <dbReference type="SAM" id="SignalP"/>
    </source>
</evidence>
<accession>A0A9W6ID42</accession>
<feature type="chain" id="PRO_5040847076" description="Peptidase inhibitor family I36" evidence="1">
    <location>
        <begin position="23"/>
        <end position="133"/>
    </location>
</feature>
<reference evidence="2" key="2">
    <citation type="submission" date="2023-01" db="EMBL/GenBank/DDBJ databases">
        <authorList>
            <person name="Sun Q."/>
            <person name="Evtushenko L."/>
        </authorList>
    </citation>
    <scope>NUCLEOTIDE SEQUENCE</scope>
    <source>
        <strain evidence="2">VKM Ac-2007</strain>
    </source>
</reference>
<keyword evidence="1" id="KW-0732">Signal</keyword>
<evidence type="ECO:0008006" key="4">
    <source>
        <dbReference type="Google" id="ProtNLM"/>
    </source>
</evidence>
<sequence length="133" mass="14469">MEKRRILAAAMMAVCATATLVAAVPAQAKTMDWDACSRGSVCLYGDTYGRGRYSNAPGPERANVGSHINDLTSSIWNRTDKNICFYEHTNFGGTSLIGVPAHGWVDNVGSFANDKISSYSEHLSTSPPCRWHQ</sequence>
<dbReference type="EMBL" id="BSEV01000076">
    <property type="protein sequence ID" value="GLK15503.1"/>
    <property type="molecule type" value="Genomic_DNA"/>
</dbReference>
<dbReference type="Gene3D" id="2.60.20.10">
    <property type="entry name" value="Crystallins"/>
    <property type="match status" value="1"/>
</dbReference>
<reference evidence="2" key="1">
    <citation type="journal article" date="2014" name="Int. J. Syst. Evol. Microbiol.">
        <title>Complete genome sequence of Corynebacterium casei LMG S-19264T (=DSM 44701T), isolated from a smear-ripened cheese.</title>
        <authorList>
            <consortium name="US DOE Joint Genome Institute (JGI-PGF)"/>
            <person name="Walter F."/>
            <person name="Albersmeier A."/>
            <person name="Kalinowski J."/>
            <person name="Ruckert C."/>
        </authorList>
    </citation>
    <scope>NUCLEOTIDE SEQUENCE</scope>
    <source>
        <strain evidence="2">VKM Ac-2007</strain>
    </source>
</reference>
<protein>
    <recommendedName>
        <fullName evidence="4">Peptidase inhibitor family I36</fullName>
    </recommendedName>
</protein>
<organism evidence="2 3">
    <name type="scientific">Streptosporangium carneum</name>
    <dbReference type="NCBI Taxonomy" id="47481"/>
    <lineage>
        <taxon>Bacteria</taxon>
        <taxon>Bacillati</taxon>
        <taxon>Actinomycetota</taxon>
        <taxon>Actinomycetes</taxon>
        <taxon>Streptosporangiales</taxon>
        <taxon>Streptosporangiaceae</taxon>
        <taxon>Streptosporangium</taxon>
    </lineage>
</organism>
<evidence type="ECO:0000313" key="3">
    <source>
        <dbReference type="Proteomes" id="UP001143474"/>
    </source>
</evidence>
<dbReference type="Proteomes" id="UP001143474">
    <property type="component" value="Unassembled WGS sequence"/>
</dbReference>
<keyword evidence="3" id="KW-1185">Reference proteome</keyword>